<keyword evidence="2" id="KW-1133">Transmembrane helix</keyword>
<evidence type="ECO:0000256" key="1">
    <source>
        <dbReference type="SAM" id="MobiDB-lite"/>
    </source>
</evidence>
<comment type="caution">
    <text evidence="3">The sequence shown here is derived from an EMBL/GenBank/DDBJ whole genome shotgun (WGS) entry which is preliminary data.</text>
</comment>
<feature type="non-terminal residue" evidence="3">
    <location>
        <position position="1"/>
    </location>
</feature>
<proteinExistence type="predicted"/>
<gene>
    <name evidence="3" type="ORF">JOL62DRAFT_575063</name>
</gene>
<evidence type="ECO:0000313" key="3">
    <source>
        <dbReference type="EMBL" id="KAK7610925.1"/>
    </source>
</evidence>
<evidence type="ECO:0000256" key="2">
    <source>
        <dbReference type="SAM" id="Phobius"/>
    </source>
</evidence>
<name>A0ABR1N6Y1_9PEZI</name>
<reference evidence="3 4" key="1">
    <citation type="submission" date="2024-04" db="EMBL/GenBank/DDBJ databases">
        <title>Phyllosticta paracitricarpa is synonymous to the EU quarantine fungus P. citricarpa based on phylogenomic analyses.</title>
        <authorList>
            <consortium name="Lawrence Berkeley National Laboratory"/>
            <person name="Van ingen-buijs V.A."/>
            <person name="Van westerhoven A.C."/>
            <person name="Haridas S."/>
            <person name="Skiadas P."/>
            <person name="Martin F."/>
            <person name="Groenewald J.Z."/>
            <person name="Crous P.W."/>
            <person name="Seidl M.F."/>
        </authorList>
    </citation>
    <scope>NUCLEOTIDE SEQUENCE [LARGE SCALE GENOMIC DNA]</scope>
    <source>
        <strain evidence="3 4">CBS 141358</strain>
    </source>
</reference>
<protein>
    <submittedName>
        <fullName evidence="3">Uncharacterized protein</fullName>
    </submittedName>
</protein>
<dbReference type="EMBL" id="JBBPBF010000016">
    <property type="protein sequence ID" value="KAK7610925.1"/>
    <property type="molecule type" value="Genomic_DNA"/>
</dbReference>
<feature type="region of interest" description="Disordered" evidence="1">
    <location>
        <begin position="169"/>
        <end position="190"/>
    </location>
</feature>
<feature type="transmembrane region" description="Helical" evidence="2">
    <location>
        <begin position="34"/>
        <end position="62"/>
    </location>
</feature>
<feature type="region of interest" description="Disordered" evidence="1">
    <location>
        <begin position="132"/>
        <end position="152"/>
    </location>
</feature>
<accession>A0ABR1N6Y1</accession>
<sequence length="215" mass="23599">NGSSTVLPPPCHVSTRPPGFRAVRRRKDRLTSSVALTAAPPGSAAVIIPRLFSLFFFFFYFFSLCSGHHLATGDWVRINDQDDLSSGRVCESVCMVYRNMIFPCFLSNYPSPSSIGQDARSPQKNVVAAADLKTQHHHTTTRSTPDPRLISPSSRCSCSRRCQAYQLSRRSPSSAAPKQASTTPAPCFASAAPRRPRHIFVTSLAADPRMSGWRA</sequence>
<feature type="compositionally biased region" description="Polar residues" evidence="1">
    <location>
        <begin position="169"/>
        <end position="184"/>
    </location>
</feature>
<keyword evidence="4" id="KW-1185">Reference proteome</keyword>
<organism evidence="3 4">
    <name type="scientific">Phyllosticta paracitricarpa</name>
    <dbReference type="NCBI Taxonomy" id="2016321"/>
    <lineage>
        <taxon>Eukaryota</taxon>
        <taxon>Fungi</taxon>
        <taxon>Dikarya</taxon>
        <taxon>Ascomycota</taxon>
        <taxon>Pezizomycotina</taxon>
        <taxon>Dothideomycetes</taxon>
        <taxon>Dothideomycetes incertae sedis</taxon>
        <taxon>Botryosphaeriales</taxon>
        <taxon>Phyllostictaceae</taxon>
        <taxon>Phyllosticta</taxon>
    </lineage>
</organism>
<keyword evidence="2" id="KW-0472">Membrane</keyword>
<keyword evidence="2" id="KW-0812">Transmembrane</keyword>
<evidence type="ECO:0000313" key="4">
    <source>
        <dbReference type="Proteomes" id="UP001367316"/>
    </source>
</evidence>
<dbReference type="Proteomes" id="UP001367316">
    <property type="component" value="Unassembled WGS sequence"/>
</dbReference>